<dbReference type="AlphaFoldDB" id="A0A811V671"/>
<accession>A0A811V671</accession>
<dbReference type="Proteomes" id="UP000606786">
    <property type="component" value="Unassembled WGS sequence"/>
</dbReference>
<evidence type="ECO:0000313" key="2">
    <source>
        <dbReference type="Proteomes" id="UP000606786"/>
    </source>
</evidence>
<feature type="non-terminal residue" evidence="1">
    <location>
        <position position="63"/>
    </location>
</feature>
<comment type="caution">
    <text evidence="1">The sequence shown here is derived from an EMBL/GenBank/DDBJ whole genome shotgun (WGS) entry which is preliminary data.</text>
</comment>
<dbReference type="EMBL" id="CAJHJT010000034">
    <property type="protein sequence ID" value="CAD7006038.1"/>
    <property type="molecule type" value="Genomic_DNA"/>
</dbReference>
<evidence type="ECO:0000313" key="1">
    <source>
        <dbReference type="EMBL" id="CAD7006038.1"/>
    </source>
</evidence>
<gene>
    <name evidence="1" type="ORF">CCAP1982_LOCUS14373</name>
</gene>
<organism evidence="1 2">
    <name type="scientific">Ceratitis capitata</name>
    <name type="common">Mediterranean fruit fly</name>
    <name type="synonym">Tephritis capitata</name>
    <dbReference type="NCBI Taxonomy" id="7213"/>
    <lineage>
        <taxon>Eukaryota</taxon>
        <taxon>Metazoa</taxon>
        <taxon>Ecdysozoa</taxon>
        <taxon>Arthropoda</taxon>
        <taxon>Hexapoda</taxon>
        <taxon>Insecta</taxon>
        <taxon>Pterygota</taxon>
        <taxon>Neoptera</taxon>
        <taxon>Endopterygota</taxon>
        <taxon>Diptera</taxon>
        <taxon>Brachycera</taxon>
        <taxon>Muscomorpha</taxon>
        <taxon>Tephritoidea</taxon>
        <taxon>Tephritidae</taxon>
        <taxon>Ceratitis</taxon>
        <taxon>Ceratitis</taxon>
    </lineage>
</organism>
<proteinExistence type="predicted"/>
<sequence length="63" mass="7308">MKPTKLMLLVEDRVQVEVKFSKQVSTSRTLGREETEMVIYRLLLIKMLAAPIQFIDVKANFLP</sequence>
<keyword evidence="2" id="KW-1185">Reference proteome</keyword>
<name>A0A811V671_CERCA</name>
<reference evidence="1" key="1">
    <citation type="submission" date="2020-11" db="EMBL/GenBank/DDBJ databases">
        <authorList>
            <person name="Whitehead M."/>
        </authorList>
    </citation>
    <scope>NUCLEOTIDE SEQUENCE</scope>
    <source>
        <strain evidence="1">EGII</strain>
    </source>
</reference>
<protein>
    <submittedName>
        <fullName evidence="1">(Mediterranean fruit fly) hypothetical protein</fullName>
    </submittedName>
</protein>